<dbReference type="EMBL" id="RHHS01000039">
    <property type="protein sequence ID" value="RNB54616.1"/>
    <property type="molecule type" value="Genomic_DNA"/>
</dbReference>
<dbReference type="OrthoDB" id="2468013at2"/>
<name>A0A3M8ATW0_9BACL</name>
<evidence type="ECO:0000313" key="1">
    <source>
        <dbReference type="EMBL" id="RNB54616.1"/>
    </source>
</evidence>
<sequence length="106" mass="12349">MNRTNFVEPLEAKRTIVRDFFSLIETLPNKDDAASVQKLLRYLQSLLRIKQVIPPVVEIMTIVKTNKPILYHSARRSIVASSNLHMLFQIEMDVELAHERLAQYDK</sequence>
<proteinExistence type="predicted"/>
<gene>
    <name evidence="1" type="ORF">EDM57_16380</name>
</gene>
<protein>
    <submittedName>
        <fullName evidence="1">Uncharacterized protein</fullName>
    </submittedName>
</protein>
<evidence type="ECO:0000313" key="2">
    <source>
        <dbReference type="Proteomes" id="UP000268829"/>
    </source>
</evidence>
<dbReference type="Proteomes" id="UP000268829">
    <property type="component" value="Unassembled WGS sequence"/>
</dbReference>
<keyword evidence="2" id="KW-1185">Reference proteome</keyword>
<comment type="caution">
    <text evidence="1">The sequence shown here is derived from an EMBL/GenBank/DDBJ whole genome shotgun (WGS) entry which is preliminary data.</text>
</comment>
<dbReference type="AlphaFoldDB" id="A0A3M8ATW0"/>
<organism evidence="1 2">
    <name type="scientific">Brevibacillus gelatini</name>
    <dbReference type="NCBI Taxonomy" id="1655277"/>
    <lineage>
        <taxon>Bacteria</taxon>
        <taxon>Bacillati</taxon>
        <taxon>Bacillota</taxon>
        <taxon>Bacilli</taxon>
        <taxon>Bacillales</taxon>
        <taxon>Paenibacillaceae</taxon>
        <taxon>Brevibacillus</taxon>
    </lineage>
</organism>
<reference evidence="1 2" key="1">
    <citation type="submission" date="2018-10" db="EMBL/GenBank/DDBJ databases">
        <title>Phylogenomics of Brevibacillus.</title>
        <authorList>
            <person name="Dunlap C."/>
        </authorList>
    </citation>
    <scope>NUCLEOTIDE SEQUENCE [LARGE SCALE GENOMIC DNA]</scope>
    <source>
        <strain evidence="1 2">DSM 100115</strain>
    </source>
</reference>
<accession>A0A3M8ATW0</accession>
<dbReference type="RefSeq" id="WP_122905759.1">
    <property type="nucleotide sequence ID" value="NZ_RHHS01000039.1"/>
</dbReference>